<reference evidence="2" key="1">
    <citation type="submission" date="2014-09" db="EMBL/GenBank/DDBJ databases">
        <authorList>
            <person name="Magalhaes I.L.F."/>
            <person name="Oliveira U."/>
            <person name="Santos F.R."/>
            <person name="Vidigal T.H.D.A."/>
            <person name="Brescovit A.D."/>
            <person name="Santos A.J."/>
        </authorList>
    </citation>
    <scope>NUCLEOTIDE SEQUENCE</scope>
    <source>
        <tissue evidence="2">Shoot tissue taken approximately 20 cm above the soil surface</tissue>
    </source>
</reference>
<accession>A0A0A9G7V6</accession>
<sequence length="85" mass="9212">MAVFGSAGCSRCPQSAVSSCPTGSRLVGDIAWAATEWLGCAAAKITVELVEWILVMIHGSFAVMFFFERDLGYFKIFLGRFLGIV</sequence>
<keyword evidence="1" id="KW-1133">Transmembrane helix</keyword>
<feature type="transmembrane region" description="Helical" evidence="1">
    <location>
        <begin position="49"/>
        <end position="67"/>
    </location>
</feature>
<organism evidence="2">
    <name type="scientific">Arundo donax</name>
    <name type="common">Giant reed</name>
    <name type="synonym">Donax arundinaceus</name>
    <dbReference type="NCBI Taxonomy" id="35708"/>
    <lineage>
        <taxon>Eukaryota</taxon>
        <taxon>Viridiplantae</taxon>
        <taxon>Streptophyta</taxon>
        <taxon>Embryophyta</taxon>
        <taxon>Tracheophyta</taxon>
        <taxon>Spermatophyta</taxon>
        <taxon>Magnoliopsida</taxon>
        <taxon>Liliopsida</taxon>
        <taxon>Poales</taxon>
        <taxon>Poaceae</taxon>
        <taxon>PACMAD clade</taxon>
        <taxon>Arundinoideae</taxon>
        <taxon>Arundineae</taxon>
        <taxon>Arundo</taxon>
    </lineage>
</organism>
<evidence type="ECO:0000313" key="2">
    <source>
        <dbReference type="EMBL" id="JAE19549.1"/>
    </source>
</evidence>
<dbReference type="AlphaFoldDB" id="A0A0A9G7V6"/>
<protein>
    <submittedName>
        <fullName evidence="2">Uncharacterized protein</fullName>
    </submittedName>
</protein>
<evidence type="ECO:0000256" key="1">
    <source>
        <dbReference type="SAM" id="Phobius"/>
    </source>
</evidence>
<name>A0A0A9G7V6_ARUDO</name>
<proteinExistence type="predicted"/>
<keyword evidence="1" id="KW-0472">Membrane</keyword>
<keyword evidence="1" id="KW-0812">Transmembrane</keyword>
<dbReference type="EMBL" id="GBRH01178347">
    <property type="protein sequence ID" value="JAE19549.1"/>
    <property type="molecule type" value="Transcribed_RNA"/>
</dbReference>
<reference evidence="2" key="2">
    <citation type="journal article" date="2015" name="Data Brief">
        <title>Shoot transcriptome of the giant reed, Arundo donax.</title>
        <authorList>
            <person name="Barrero R.A."/>
            <person name="Guerrero F.D."/>
            <person name="Moolhuijzen P."/>
            <person name="Goolsby J.A."/>
            <person name="Tidwell J."/>
            <person name="Bellgard S.E."/>
            <person name="Bellgard M.I."/>
        </authorList>
    </citation>
    <scope>NUCLEOTIDE SEQUENCE</scope>
    <source>
        <tissue evidence="2">Shoot tissue taken approximately 20 cm above the soil surface</tissue>
    </source>
</reference>